<evidence type="ECO:0000313" key="3">
    <source>
        <dbReference type="Proteomes" id="UP000237983"/>
    </source>
</evidence>
<keyword evidence="3" id="KW-1185">Reference proteome</keyword>
<dbReference type="RefSeq" id="WP_106209646.1">
    <property type="nucleotide sequence ID" value="NZ_PVTL01000001.1"/>
</dbReference>
<protein>
    <submittedName>
        <fullName evidence="2">Uncharacterized protein</fullName>
    </submittedName>
</protein>
<organism evidence="2 3">
    <name type="scientific">Glaciihabitans tibetensis</name>
    <dbReference type="NCBI Taxonomy" id="1266600"/>
    <lineage>
        <taxon>Bacteria</taxon>
        <taxon>Bacillati</taxon>
        <taxon>Actinomycetota</taxon>
        <taxon>Actinomycetes</taxon>
        <taxon>Micrococcales</taxon>
        <taxon>Microbacteriaceae</taxon>
        <taxon>Glaciihabitans</taxon>
    </lineage>
</organism>
<feature type="region of interest" description="Disordered" evidence="1">
    <location>
        <begin position="72"/>
        <end position="96"/>
    </location>
</feature>
<evidence type="ECO:0000313" key="2">
    <source>
        <dbReference type="EMBL" id="PRY70481.1"/>
    </source>
</evidence>
<comment type="caution">
    <text evidence="2">The sequence shown here is derived from an EMBL/GenBank/DDBJ whole genome shotgun (WGS) entry which is preliminary data.</text>
</comment>
<gene>
    <name evidence="2" type="ORF">B0I08_101617</name>
</gene>
<sequence>MAPTLSDQLAARVRSLLRRADHPATAAGTAAGWREQRDQWLDALDPRYSPEFSAAEVRRLIDFLAESGPSASSRVSAAEFSGEVDSLTPELLFSTQ</sequence>
<name>A0A2T0VJS9_9MICO</name>
<accession>A0A2T0VJS9</accession>
<proteinExistence type="predicted"/>
<dbReference type="EMBL" id="PVTL01000001">
    <property type="protein sequence ID" value="PRY70481.1"/>
    <property type="molecule type" value="Genomic_DNA"/>
</dbReference>
<reference evidence="2 3" key="1">
    <citation type="submission" date="2018-03" db="EMBL/GenBank/DDBJ databases">
        <title>Genomic Encyclopedia of Type Strains, Phase III (KMG-III): the genomes of soil and plant-associated and newly described type strains.</title>
        <authorList>
            <person name="Whitman W."/>
        </authorList>
    </citation>
    <scope>NUCLEOTIDE SEQUENCE [LARGE SCALE GENOMIC DNA]</scope>
    <source>
        <strain evidence="2 3">CGMCC 1.12484</strain>
    </source>
</reference>
<dbReference type="AlphaFoldDB" id="A0A2T0VJS9"/>
<dbReference type="OrthoDB" id="9995453at2"/>
<evidence type="ECO:0000256" key="1">
    <source>
        <dbReference type="SAM" id="MobiDB-lite"/>
    </source>
</evidence>
<dbReference type="Proteomes" id="UP000237983">
    <property type="component" value="Unassembled WGS sequence"/>
</dbReference>